<feature type="transmembrane region" description="Helical" evidence="1">
    <location>
        <begin position="133"/>
        <end position="153"/>
    </location>
</feature>
<feature type="transmembrane region" description="Helical" evidence="1">
    <location>
        <begin position="84"/>
        <end position="104"/>
    </location>
</feature>
<feature type="transmembrane region" description="Helical" evidence="1">
    <location>
        <begin position="53"/>
        <end position="72"/>
    </location>
</feature>
<evidence type="ECO:0000256" key="1">
    <source>
        <dbReference type="SAM" id="Phobius"/>
    </source>
</evidence>
<keyword evidence="1" id="KW-0472">Membrane</keyword>
<accession>A0A6C0IDR5</accession>
<dbReference type="AlphaFoldDB" id="A0A6C0IDR5"/>
<protein>
    <submittedName>
        <fullName evidence="2">Uncharacterized protein</fullName>
    </submittedName>
</protein>
<feature type="transmembrane region" description="Helical" evidence="1">
    <location>
        <begin position="5"/>
        <end position="22"/>
    </location>
</feature>
<dbReference type="EMBL" id="MN740164">
    <property type="protein sequence ID" value="QHT91214.1"/>
    <property type="molecule type" value="Genomic_DNA"/>
</dbReference>
<organism evidence="2">
    <name type="scientific">viral metagenome</name>
    <dbReference type="NCBI Taxonomy" id="1070528"/>
    <lineage>
        <taxon>unclassified sequences</taxon>
        <taxon>metagenomes</taxon>
        <taxon>organismal metagenomes</taxon>
    </lineage>
</organism>
<sequence>MACSFSCIISAIFFIGMIYFYNRTDKSKIVTKYKAQLPPDLQKKYEKISKERMYISLYGYGLGLIISLFIIFYKLMKKNNLNTFSLVCTVMATCFLTNYFYYILSPKSDWMLNHMKSPEQVKAWLQMYREMQINYHMGIVLGIIAVGILAFAFRC</sequence>
<proteinExistence type="predicted"/>
<keyword evidence="1" id="KW-0812">Transmembrane</keyword>
<name>A0A6C0IDR5_9ZZZZ</name>
<evidence type="ECO:0000313" key="2">
    <source>
        <dbReference type="EMBL" id="QHT91214.1"/>
    </source>
</evidence>
<keyword evidence="1" id="KW-1133">Transmembrane helix</keyword>
<reference evidence="2" key="1">
    <citation type="journal article" date="2020" name="Nature">
        <title>Giant virus diversity and host interactions through global metagenomics.</title>
        <authorList>
            <person name="Schulz F."/>
            <person name="Roux S."/>
            <person name="Paez-Espino D."/>
            <person name="Jungbluth S."/>
            <person name="Walsh D.A."/>
            <person name="Denef V.J."/>
            <person name="McMahon K.D."/>
            <person name="Konstantinidis K.T."/>
            <person name="Eloe-Fadrosh E.A."/>
            <person name="Kyrpides N.C."/>
            <person name="Woyke T."/>
        </authorList>
    </citation>
    <scope>NUCLEOTIDE SEQUENCE</scope>
    <source>
        <strain evidence="2">GVMAG-M-3300023184-72</strain>
    </source>
</reference>